<feature type="transmembrane region" description="Helical" evidence="1">
    <location>
        <begin position="130"/>
        <end position="151"/>
    </location>
</feature>
<feature type="transmembrane region" description="Helical" evidence="1">
    <location>
        <begin position="232"/>
        <end position="248"/>
    </location>
</feature>
<keyword evidence="1" id="KW-1133">Transmembrane helix</keyword>
<keyword evidence="1" id="KW-0812">Transmembrane</keyword>
<sequence>MRSWLRHGLLMLVGVLIAQVAWVFALPPFRGSDEFDHVFRAAGVANGQWRLTQEASDGRGLVVAVPADLVAAAHDQCSALKYTGPDNCNPISRVSADTVTVATGAGNYNPLYYWVVGTVAKPFSGATALYAMRAASAFICALGIALSLTLLRSATSTPRWVVLGLLASLTPTVVYSSVVVAPNAPEMVAGLVLWSALLALGVPGRRPREITGLVVLATSAAIPLALLRTLGPLWLVLIVLIAAAYEGMRQTVELVRSRPGVFTAAGALVVSSVAAAVAWAVTSSSYVVHAGTDSLGTVGSVHDVRASWTDALQVPVWMLQIVGAFPLRDEPAPTAVYPMVLVVVIGMLLATFVKGRGRRRWPVLAAVVVAMVLPVVLTLATLSTRGAIWQGRYELPFVMGILLLAGLTMDHRAARASDEHRLALLGVVLLGAAQVISVVGVLRKELASGVSSGDSHWVHPPVVVVGALMAIAWVGFAGLMRGVARG</sequence>
<dbReference type="InterPro" id="IPR018674">
    <property type="entry name" value="DUF2142_membrane"/>
</dbReference>
<feature type="transmembrane region" description="Helical" evidence="1">
    <location>
        <begin position="361"/>
        <end position="381"/>
    </location>
</feature>
<keyword evidence="3" id="KW-1185">Reference proteome</keyword>
<dbReference type="Proteomes" id="UP000580910">
    <property type="component" value="Unassembled WGS sequence"/>
</dbReference>
<evidence type="ECO:0000256" key="1">
    <source>
        <dbReference type="SAM" id="Phobius"/>
    </source>
</evidence>
<evidence type="ECO:0000313" key="3">
    <source>
        <dbReference type="Proteomes" id="UP000580910"/>
    </source>
</evidence>
<feature type="transmembrane region" description="Helical" evidence="1">
    <location>
        <begin position="393"/>
        <end position="410"/>
    </location>
</feature>
<accession>A0A7W3J0D9</accession>
<comment type="caution">
    <text evidence="2">The sequence shown here is derived from an EMBL/GenBank/DDBJ whole genome shotgun (WGS) entry which is preliminary data.</text>
</comment>
<dbReference type="AlphaFoldDB" id="A0A7W3J0D9"/>
<proteinExistence type="predicted"/>
<organism evidence="2 3">
    <name type="scientific">Nocardioides ginsengisegetis</name>
    <dbReference type="NCBI Taxonomy" id="661491"/>
    <lineage>
        <taxon>Bacteria</taxon>
        <taxon>Bacillati</taxon>
        <taxon>Actinomycetota</taxon>
        <taxon>Actinomycetes</taxon>
        <taxon>Propionibacteriales</taxon>
        <taxon>Nocardioidaceae</taxon>
        <taxon>Nocardioides</taxon>
    </lineage>
</organism>
<gene>
    <name evidence="2" type="ORF">FB382_002282</name>
</gene>
<dbReference type="EMBL" id="JACGXA010000001">
    <property type="protein sequence ID" value="MBA8803991.1"/>
    <property type="molecule type" value="Genomic_DNA"/>
</dbReference>
<feature type="transmembrane region" description="Helical" evidence="1">
    <location>
        <begin position="462"/>
        <end position="484"/>
    </location>
</feature>
<feature type="transmembrane region" description="Helical" evidence="1">
    <location>
        <begin position="260"/>
        <end position="281"/>
    </location>
</feature>
<feature type="transmembrane region" description="Helical" evidence="1">
    <location>
        <begin position="422"/>
        <end position="442"/>
    </location>
</feature>
<protein>
    <submittedName>
        <fullName evidence="2">Uncharacterized protein</fullName>
    </submittedName>
</protein>
<dbReference type="RefSeq" id="WP_182539255.1">
    <property type="nucleotide sequence ID" value="NZ_JACGXA010000001.1"/>
</dbReference>
<dbReference type="Pfam" id="PF09913">
    <property type="entry name" value="DUF2142"/>
    <property type="match status" value="1"/>
</dbReference>
<evidence type="ECO:0000313" key="2">
    <source>
        <dbReference type="EMBL" id="MBA8803991.1"/>
    </source>
</evidence>
<feature type="transmembrane region" description="Helical" evidence="1">
    <location>
        <begin position="335"/>
        <end position="354"/>
    </location>
</feature>
<name>A0A7W3J0D9_9ACTN</name>
<keyword evidence="1" id="KW-0472">Membrane</keyword>
<feature type="transmembrane region" description="Helical" evidence="1">
    <location>
        <begin position="160"/>
        <end position="181"/>
    </location>
</feature>
<reference evidence="2 3" key="1">
    <citation type="submission" date="2020-07" db="EMBL/GenBank/DDBJ databases">
        <title>Sequencing the genomes of 1000 actinobacteria strains.</title>
        <authorList>
            <person name="Klenk H.-P."/>
        </authorList>
    </citation>
    <scope>NUCLEOTIDE SEQUENCE [LARGE SCALE GENOMIC DNA]</scope>
    <source>
        <strain evidence="2 3">DSM 21349</strain>
    </source>
</reference>